<feature type="compositionally biased region" description="Basic residues" evidence="1">
    <location>
        <begin position="9"/>
        <end position="25"/>
    </location>
</feature>
<proteinExistence type="predicted"/>
<sequence length="209" mass="23046">MQAKGRQERRQRRQIRKKRGNKPKPKPPSPSPPQSSQPLPSQTRPLQASPGPGAPPPSPEPHAVEALTPYDARPSQPGRPPALKATEKSQRTCSERSKKRYRSVLQDESGDGSGSDVEQASTARPPPPLACIVNDDANLMDADECTGLNSDEDPFVVEEPEDEEDTTVMKTGWRIGTSELSRMKTLMRIGWACRALFVRRSLETQGRSL</sequence>
<organism evidence="2 3">
    <name type="scientific">Phytophthora cactorum</name>
    <dbReference type="NCBI Taxonomy" id="29920"/>
    <lineage>
        <taxon>Eukaryota</taxon>
        <taxon>Sar</taxon>
        <taxon>Stramenopiles</taxon>
        <taxon>Oomycota</taxon>
        <taxon>Peronosporomycetes</taxon>
        <taxon>Peronosporales</taxon>
        <taxon>Peronosporaceae</taxon>
        <taxon>Phytophthora</taxon>
    </lineage>
</organism>
<name>A0A8T1BHB8_9STRA</name>
<dbReference type="EMBL" id="RCMK01001045">
    <property type="protein sequence ID" value="KAG2903777.1"/>
    <property type="molecule type" value="Genomic_DNA"/>
</dbReference>
<feature type="region of interest" description="Disordered" evidence="1">
    <location>
        <begin position="1"/>
        <end position="129"/>
    </location>
</feature>
<feature type="compositionally biased region" description="Acidic residues" evidence="1">
    <location>
        <begin position="150"/>
        <end position="166"/>
    </location>
</feature>
<feature type="compositionally biased region" description="Pro residues" evidence="1">
    <location>
        <begin position="26"/>
        <end position="35"/>
    </location>
</feature>
<dbReference type="Proteomes" id="UP000736787">
    <property type="component" value="Unassembled WGS sequence"/>
</dbReference>
<feature type="region of interest" description="Disordered" evidence="1">
    <location>
        <begin position="144"/>
        <end position="166"/>
    </location>
</feature>
<feature type="compositionally biased region" description="Basic and acidic residues" evidence="1">
    <location>
        <begin position="85"/>
        <end position="96"/>
    </location>
</feature>
<reference evidence="2" key="1">
    <citation type="submission" date="2018-10" db="EMBL/GenBank/DDBJ databases">
        <title>Effector identification in a new, highly contiguous assembly of the strawberry crown rot pathogen Phytophthora cactorum.</title>
        <authorList>
            <person name="Armitage A.D."/>
            <person name="Nellist C.F."/>
            <person name="Bates H."/>
            <person name="Vickerstaff R.J."/>
            <person name="Harrison R.J."/>
        </authorList>
    </citation>
    <scope>NUCLEOTIDE SEQUENCE</scope>
    <source>
        <strain evidence="2">4040</strain>
    </source>
</reference>
<gene>
    <name evidence="2" type="ORF">PC117_g21189</name>
</gene>
<evidence type="ECO:0000256" key="1">
    <source>
        <dbReference type="SAM" id="MobiDB-lite"/>
    </source>
</evidence>
<protein>
    <submittedName>
        <fullName evidence="2">Uncharacterized protein</fullName>
    </submittedName>
</protein>
<evidence type="ECO:0000313" key="3">
    <source>
        <dbReference type="Proteomes" id="UP000736787"/>
    </source>
</evidence>
<evidence type="ECO:0000313" key="2">
    <source>
        <dbReference type="EMBL" id="KAG2903777.1"/>
    </source>
</evidence>
<accession>A0A8T1BHB8</accession>
<dbReference type="AlphaFoldDB" id="A0A8T1BHB8"/>
<comment type="caution">
    <text evidence="2">The sequence shown here is derived from an EMBL/GenBank/DDBJ whole genome shotgun (WGS) entry which is preliminary data.</text>
</comment>